<feature type="transmembrane region" description="Helical" evidence="9">
    <location>
        <begin position="105"/>
        <end position="127"/>
    </location>
</feature>
<feature type="domain" description="CBS" evidence="10">
    <location>
        <begin position="513"/>
        <end position="568"/>
    </location>
</feature>
<dbReference type="Gene3D" id="1.10.3080.10">
    <property type="entry name" value="Clc chloride channel"/>
    <property type="match status" value="1"/>
</dbReference>
<feature type="transmembrane region" description="Helical" evidence="9">
    <location>
        <begin position="61"/>
        <end position="84"/>
    </location>
</feature>
<dbReference type="CDD" id="cd01031">
    <property type="entry name" value="EriC"/>
    <property type="match status" value="1"/>
</dbReference>
<keyword evidence="4 9" id="KW-1133">Transmembrane helix</keyword>
<keyword evidence="8" id="KW-0129">CBS domain</keyword>
<dbReference type="Proteomes" id="UP000031561">
    <property type="component" value="Unassembled WGS sequence"/>
</dbReference>
<dbReference type="AlphaFoldDB" id="A0ABD4TAE0"/>
<sequence length="867" mass="93553">MSISLSVLGQRIRYFLQPKRVAILEACLIGLISGLAAVILQQGIGQLGSWRIYLATVGPPYLVLPLFGLLGGLIAGAIVEYLAPTANGSGVPQVKIALAQLPMPLNLRVALVKLLVTTLTLGSGFMLGRQGPTVQIGASLAAQLSYWLPTVPDHRRQMIAAGAGAGLAAGFNAPLAGVLFVVEGLLQDLSGLTLGTAIIASFIGAVVARVMGGQGFTVGLSEVNTGFSIPEIPFYILLGGVAGVLGGLFNQGMVKGLQLSHQGLKLRLMWRIALAGLICGIVVSWMPEIFRNNAGLRNVINYGNDLGWRFVVVAFGVQFLLSIVSYSAETPGGIFAPSLVLGAAVGHLVGLVQAQLLGTGAVVSYSLVGMGAFFGAVSRVPMTGIVIIFEMTTDFNLVLPLMISAVVAYLVAERVQPGSIYDHLLTSQRDRPAPLPTENLLDRLAAADIMQRRVETLPKDLSLKEVREAFARSHHRGFPVMHRDRLVGIVTLSDLTPIPRDRFDESDRLQSIMTPAPITVATRAKLSEVLYLLDHYSLSRLPVVEGRKLVGIITRADIIRVESNHLSGQTYRLEAIAEPSYVVYQTRSPAVGQGRILLPLSNPKTADFLIQLAITLARDRNYELECLQVIVVSGETPLTEAAVDVRAAKRLLERSVRRAEQAGVPVHTQIKVAREVAQAILETEKERLIDLILMGWERRPAPQERIFGNVVDTIIRQASGQVLLVCNSHRPDLSRIHHWLVPIAGGPNGKLALKLMPSLCRIDSSPVVDLCQVVARSSSPVIELSDMALQTEAQALQMQVQGQVRSRSLCATNVADAILELARQEKVDVIILGATREHLLQQVFKGNIPERIARESPSIVIVVRSPN</sequence>
<dbReference type="PRINTS" id="PR00762">
    <property type="entry name" value="CLCHANNEL"/>
</dbReference>
<feature type="transmembrane region" description="Helical" evidence="9">
    <location>
        <begin position="269"/>
        <end position="286"/>
    </location>
</feature>
<dbReference type="SUPFAM" id="SSF52402">
    <property type="entry name" value="Adenine nucleotide alpha hydrolases-like"/>
    <property type="match status" value="2"/>
</dbReference>
<evidence type="ECO:0000313" key="11">
    <source>
        <dbReference type="EMBL" id="MCM1985294.1"/>
    </source>
</evidence>
<dbReference type="PROSITE" id="PS51371">
    <property type="entry name" value="CBS"/>
    <property type="match status" value="2"/>
</dbReference>
<keyword evidence="5" id="KW-0406">Ion transport</keyword>
<feature type="transmembrane region" description="Helical" evidence="9">
    <location>
        <begin position="158"/>
        <end position="182"/>
    </location>
</feature>
<gene>
    <name evidence="11" type="ORF">QQ91_0020985</name>
</gene>
<feature type="transmembrane region" description="Helical" evidence="9">
    <location>
        <begin position="21"/>
        <end position="41"/>
    </location>
</feature>
<evidence type="ECO:0000256" key="8">
    <source>
        <dbReference type="PROSITE-ProRule" id="PRU00703"/>
    </source>
</evidence>
<dbReference type="GO" id="GO:0016020">
    <property type="term" value="C:membrane"/>
    <property type="evidence" value="ECO:0007669"/>
    <property type="project" value="UniProtKB-SubCell"/>
</dbReference>
<dbReference type="PANTHER" id="PTHR45711:SF10">
    <property type="entry name" value="CHLORIDE CHANNEL PROTEIN"/>
    <property type="match status" value="1"/>
</dbReference>
<feature type="domain" description="CBS" evidence="10">
    <location>
        <begin position="450"/>
        <end position="505"/>
    </location>
</feature>
<evidence type="ECO:0000256" key="9">
    <source>
        <dbReference type="SAM" id="Phobius"/>
    </source>
</evidence>
<feature type="transmembrane region" description="Helical" evidence="9">
    <location>
        <begin position="232"/>
        <end position="249"/>
    </location>
</feature>
<evidence type="ECO:0000256" key="1">
    <source>
        <dbReference type="ARBA" id="ARBA00004141"/>
    </source>
</evidence>
<keyword evidence="3 9" id="KW-0812">Transmembrane</keyword>
<evidence type="ECO:0000256" key="4">
    <source>
        <dbReference type="ARBA" id="ARBA00022989"/>
    </source>
</evidence>
<name>A0ABD4TAE0_9CYAN</name>
<dbReference type="Gene3D" id="3.40.50.620">
    <property type="entry name" value="HUPs"/>
    <property type="match status" value="2"/>
</dbReference>
<dbReference type="Pfam" id="PF00582">
    <property type="entry name" value="Usp"/>
    <property type="match status" value="2"/>
</dbReference>
<dbReference type="EMBL" id="JTHE03000121">
    <property type="protein sequence ID" value="MCM1985294.1"/>
    <property type="molecule type" value="Genomic_DNA"/>
</dbReference>
<dbReference type="Pfam" id="PF00571">
    <property type="entry name" value="CBS"/>
    <property type="match status" value="2"/>
</dbReference>
<dbReference type="InterPro" id="IPR000644">
    <property type="entry name" value="CBS_dom"/>
</dbReference>
<feature type="transmembrane region" description="Helical" evidence="9">
    <location>
        <begin position="306"/>
        <end position="327"/>
    </location>
</feature>
<evidence type="ECO:0000259" key="10">
    <source>
        <dbReference type="PROSITE" id="PS51371"/>
    </source>
</evidence>
<dbReference type="InterPro" id="IPR014743">
    <property type="entry name" value="Cl-channel_core"/>
</dbReference>
<dbReference type="Gene3D" id="3.10.580.10">
    <property type="entry name" value="CBS-domain"/>
    <property type="match status" value="1"/>
</dbReference>
<evidence type="ECO:0000256" key="5">
    <source>
        <dbReference type="ARBA" id="ARBA00023065"/>
    </source>
</evidence>
<evidence type="ECO:0000256" key="2">
    <source>
        <dbReference type="ARBA" id="ARBA00022448"/>
    </source>
</evidence>
<dbReference type="InterPro" id="IPR006016">
    <property type="entry name" value="UspA"/>
</dbReference>
<keyword evidence="6 9" id="KW-0472">Membrane</keyword>
<feature type="transmembrane region" description="Helical" evidence="9">
    <location>
        <begin position="362"/>
        <end position="388"/>
    </location>
</feature>
<dbReference type="SUPFAM" id="SSF81340">
    <property type="entry name" value="Clc chloride channel"/>
    <property type="match status" value="1"/>
</dbReference>
<keyword evidence="2" id="KW-0813">Transport</keyword>
<reference evidence="11 12" key="1">
    <citation type="journal article" date="2015" name="Genome Announc.">
        <title>Draft Genome Sequence of Filamentous Marine Cyanobacterium Lyngbya confervoides Strain BDU141951.</title>
        <authorList>
            <person name="Chandrababunaidu M.M."/>
            <person name="Sen D."/>
            <person name="Tripathy S."/>
        </authorList>
    </citation>
    <scope>NUCLEOTIDE SEQUENCE [LARGE SCALE GENOMIC DNA]</scope>
    <source>
        <strain evidence="11 12">BDU141951</strain>
    </source>
</reference>
<dbReference type="CDD" id="cd00293">
    <property type="entry name" value="USP-like"/>
    <property type="match status" value="2"/>
</dbReference>
<dbReference type="InterPro" id="IPR014729">
    <property type="entry name" value="Rossmann-like_a/b/a_fold"/>
</dbReference>
<dbReference type="SUPFAM" id="SSF54631">
    <property type="entry name" value="CBS-domain pair"/>
    <property type="match status" value="1"/>
</dbReference>
<organism evidence="11 12">
    <name type="scientific">Lyngbya confervoides BDU141951</name>
    <dbReference type="NCBI Taxonomy" id="1574623"/>
    <lineage>
        <taxon>Bacteria</taxon>
        <taxon>Bacillati</taxon>
        <taxon>Cyanobacteriota</taxon>
        <taxon>Cyanophyceae</taxon>
        <taxon>Oscillatoriophycideae</taxon>
        <taxon>Oscillatoriales</taxon>
        <taxon>Microcoleaceae</taxon>
        <taxon>Lyngbya</taxon>
    </lineage>
</organism>
<keyword evidence="7" id="KW-0868">Chloride</keyword>
<accession>A0ABD4TAE0</accession>
<dbReference type="InterPro" id="IPR001807">
    <property type="entry name" value="ClC"/>
</dbReference>
<evidence type="ECO:0000313" key="12">
    <source>
        <dbReference type="Proteomes" id="UP000031561"/>
    </source>
</evidence>
<keyword evidence="12" id="KW-1185">Reference proteome</keyword>
<dbReference type="RefSeq" id="WP_166278142.1">
    <property type="nucleotide sequence ID" value="NZ_JTHE03000121.1"/>
</dbReference>
<proteinExistence type="predicted"/>
<dbReference type="InterPro" id="IPR046342">
    <property type="entry name" value="CBS_dom_sf"/>
</dbReference>
<protein>
    <submittedName>
        <fullName evidence="11">Chloride channel protein</fullName>
    </submittedName>
</protein>
<feature type="transmembrane region" description="Helical" evidence="9">
    <location>
        <begin position="189"/>
        <end position="212"/>
    </location>
</feature>
<evidence type="ECO:0000256" key="3">
    <source>
        <dbReference type="ARBA" id="ARBA00022692"/>
    </source>
</evidence>
<feature type="transmembrane region" description="Helical" evidence="9">
    <location>
        <begin position="334"/>
        <end position="356"/>
    </location>
</feature>
<dbReference type="Pfam" id="PF00654">
    <property type="entry name" value="Voltage_CLC"/>
    <property type="match status" value="1"/>
</dbReference>
<dbReference type="SMART" id="SM00116">
    <property type="entry name" value="CBS"/>
    <property type="match status" value="2"/>
</dbReference>
<comment type="subcellular location">
    <subcellularLocation>
        <location evidence="1">Membrane</location>
        <topology evidence="1">Multi-pass membrane protein</topology>
    </subcellularLocation>
</comment>
<feature type="transmembrane region" description="Helical" evidence="9">
    <location>
        <begin position="395"/>
        <end position="412"/>
    </location>
</feature>
<evidence type="ECO:0000256" key="6">
    <source>
        <dbReference type="ARBA" id="ARBA00023136"/>
    </source>
</evidence>
<dbReference type="PANTHER" id="PTHR45711">
    <property type="entry name" value="CHLORIDE CHANNEL PROTEIN"/>
    <property type="match status" value="1"/>
</dbReference>
<comment type="caution">
    <text evidence="11">The sequence shown here is derived from an EMBL/GenBank/DDBJ whole genome shotgun (WGS) entry which is preliminary data.</text>
</comment>
<evidence type="ECO:0000256" key="7">
    <source>
        <dbReference type="ARBA" id="ARBA00023214"/>
    </source>
</evidence>
<dbReference type="GO" id="GO:0006811">
    <property type="term" value="P:monoatomic ion transport"/>
    <property type="evidence" value="ECO:0007669"/>
    <property type="project" value="UniProtKB-KW"/>
</dbReference>